<dbReference type="CDD" id="cd04647">
    <property type="entry name" value="LbH_MAT_like"/>
    <property type="match status" value="1"/>
</dbReference>
<name>A0A372IPZ8_9BACT</name>
<dbReference type="InterPro" id="IPR011004">
    <property type="entry name" value="Trimer_LpxA-like_sf"/>
</dbReference>
<reference evidence="3 4" key="1">
    <citation type="submission" date="2018-08" db="EMBL/GenBank/DDBJ databases">
        <title>Acidipila sp. 4G-K13, an acidobacterium isolated from forest soil.</title>
        <authorList>
            <person name="Gao Z.-H."/>
            <person name="Qiu L.-H."/>
        </authorList>
    </citation>
    <scope>NUCLEOTIDE SEQUENCE [LARGE SCALE GENOMIC DNA]</scope>
    <source>
        <strain evidence="3 4">4G-K13</strain>
    </source>
</reference>
<evidence type="ECO:0000313" key="4">
    <source>
        <dbReference type="Proteomes" id="UP000264702"/>
    </source>
</evidence>
<dbReference type="Gene3D" id="2.160.10.10">
    <property type="entry name" value="Hexapeptide repeat proteins"/>
    <property type="match status" value="1"/>
</dbReference>
<protein>
    <submittedName>
        <fullName evidence="3">Acyltransferase</fullName>
    </submittedName>
</protein>
<dbReference type="PANTHER" id="PTHR23416">
    <property type="entry name" value="SIALIC ACID SYNTHASE-RELATED"/>
    <property type="match status" value="1"/>
</dbReference>
<keyword evidence="2 3" id="KW-0808">Transferase</keyword>
<dbReference type="PANTHER" id="PTHR23416:SF23">
    <property type="entry name" value="ACETYLTRANSFERASE C18B11.09C-RELATED"/>
    <property type="match status" value="1"/>
</dbReference>
<dbReference type="OrthoDB" id="110484at2"/>
<evidence type="ECO:0000313" key="3">
    <source>
        <dbReference type="EMBL" id="RFU16954.1"/>
    </source>
</evidence>
<dbReference type="SUPFAM" id="SSF51161">
    <property type="entry name" value="Trimeric LpxA-like enzymes"/>
    <property type="match status" value="1"/>
</dbReference>
<evidence type="ECO:0000256" key="2">
    <source>
        <dbReference type="ARBA" id="ARBA00022679"/>
    </source>
</evidence>
<dbReference type="AlphaFoldDB" id="A0A372IPZ8"/>
<comment type="similarity">
    <text evidence="1">Belongs to the transferase hexapeptide repeat family.</text>
</comment>
<gene>
    <name evidence="3" type="ORF">D0Y96_09535</name>
</gene>
<dbReference type="GO" id="GO:0008374">
    <property type="term" value="F:O-acyltransferase activity"/>
    <property type="evidence" value="ECO:0007669"/>
    <property type="project" value="TreeGrafter"/>
</dbReference>
<sequence>MPRYEYRELEPTREAKEVFCRWINYLDNEFTRHDKPALRAEIVRDNLHQVMLGRPHGGQLNFTLNTELPFNVLQLSLDSANVTMEPEYYGDIDQKKYALIKPLVWFWRMFDRSPIALNLWLGFRLRAMLGKHIFKSIGKNVKIYQGVEFTFGYNLTIEDDCVIHRYAMLDDRGELTIRKGTSVSEHAAIFSHAHDPIEPKVIEHRPTEIGPAARVTYRSVVMPGVRIGENAILGAQAVATHDVEADSIAGGVPAREVKKKTQARRIE</sequence>
<keyword evidence="4" id="KW-1185">Reference proteome</keyword>
<dbReference type="EMBL" id="QVQT01000003">
    <property type="protein sequence ID" value="RFU16954.1"/>
    <property type="molecule type" value="Genomic_DNA"/>
</dbReference>
<evidence type="ECO:0000256" key="1">
    <source>
        <dbReference type="ARBA" id="ARBA00007274"/>
    </source>
</evidence>
<dbReference type="GO" id="GO:0005829">
    <property type="term" value="C:cytosol"/>
    <property type="evidence" value="ECO:0007669"/>
    <property type="project" value="TreeGrafter"/>
</dbReference>
<comment type="caution">
    <text evidence="3">The sequence shown here is derived from an EMBL/GenBank/DDBJ whole genome shotgun (WGS) entry which is preliminary data.</text>
</comment>
<dbReference type="RefSeq" id="WP_117299755.1">
    <property type="nucleotide sequence ID" value="NZ_QVQT02000003.1"/>
</dbReference>
<keyword evidence="3" id="KW-0012">Acyltransferase</keyword>
<accession>A0A372IPZ8</accession>
<proteinExistence type="inferred from homology"/>
<dbReference type="InterPro" id="IPR051159">
    <property type="entry name" value="Hexapeptide_acetyltransf"/>
</dbReference>
<organism evidence="3 4">
    <name type="scientific">Paracidobacterium acidisoli</name>
    <dbReference type="NCBI Taxonomy" id="2303751"/>
    <lineage>
        <taxon>Bacteria</taxon>
        <taxon>Pseudomonadati</taxon>
        <taxon>Acidobacteriota</taxon>
        <taxon>Terriglobia</taxon>
        <taxon>Terriglobales</taxon>
        <taxon>Acidobacteriaceae</taxon>
        <taxon>Paracidobacterium</taxon>
    </lineage>
</organism>
<dbReference type="Proteomes" id="UP000264702">
    <property type="component" value="Unassembled WGS sequence"/>
</dbReference>